<reference evidence="11 12" key="1">
    <citation type="submission" date="2013-10" db="EMBL/GenBank/DDBJ databases">
        <title>Salinisphaera orenii MK-B5 Genome Sequencing.</title>
        <authorList>
            <person name="Lai Q."/>
            <person name="Li C."/>
            <person name="Shao Z."/>
        </authorList>
    </citation>
    <scope>NUCLEOTIDE SEQUENCE [LARGE SCALE GENOMIC DNA]</scope>
    <source>
        <strain evidence="11 12">MK-B5</strain>
    </source>
</reference>
<keyword evidence="4" id="KW-0443">Lipid metabolism</keyword>
<evidence type="ECO:0000256" key="9">
    <source>
        <dbReference type="ARBA" id="ARBA00045724"/>
    </source>
</evidence>
<evidence type="ECO:0000256" key="3">
    <source>
        <dbReference type="ARBA" id="ARBA00022679"/>
    </source>
</evidence>
<dbReference type="Pfam" id="PF13444">
    <property type="entry name" value="Acetyltransf_5"/>
    <property type="match status" value="1"/>
</dbReference>
<dbReference type="Gene3D" id="3.40.630.30">
    <property type="match status" value="1"/>
</dbReference>
<evidence type="ECO:0000256" key="7">
    <source>
        <dbReference type="ARBA" id="ARBA00039058"/>
    </source>
</evidence>
<dbReference type="Proteomes" id="UP000283993">
    <property type="component" value="Unassembled WGS sequence"/>
</dbReference>
<dbReference type="EMBL" id="AYKH01000012">
    <property type="protein sequence ID" value="ROO27740.1"/>
    <property type="molecule type" value="Genomic_DNA"/>
</dbReference>
<comment type="pathway">
    <text evidence="1">Lipid metabolism.</text>
</comment>
<comment type="function">
    <text evidence="9">Catalyzes the first step in the biosynthesis of ornithine lipids, which are phosphorus-free membrane lipids. Catalyzes the 3-hydroxyacyl-acyl carrier protein-dependent acylation of ornithine to form lyso-ornithine lipid (LOL).</text>
</comment>
<dbReference type="RefSeq" id="WP_123630939.1">
    <property type="nucleotide sequence ID" value="NZ_AYKH01000012.1"/>
</dbReference>
<dbReference type="GO" id="GO:0043810">
    <property type="term" value="F:ornithine-acyl [acyl carrier protein] N-acyltransferase activity"/>
    <property type="evidence" value="ECO:0007669"/>
    <property type="project" value="UniProtKB-EC"/>
</dbReference>
<name>A0A423PQ70_9GAMM</name>
<evidence type="ECO:0000256" key="10">
    <source>
        <dbReference type="ARBA" id="ARBA00047785"/>
    </source>
</evidence>
<keyword evidence="12" id="KW-1185">Reference proteome</keyword>
<dbReference type="AlphaFoldDB" id="A0A423PQ70"/>
<comment type="similarity">
    <text evidence="6">Belongs to the acetyltransferase family. OlsB subfamily.</text>
</comment>
<proteinExistence type="inferred from homology"/>
<dbReference type="InterPro" id="IPR016181">
    <property type="entry name" value="Acyl_CoA_acyltransferase"/>
</dbReference>
<evidence type="ECO:0000256" key="4">
    <source>
        <dbReference type="ARBA" id="ARBA00023098"/>
    </source>
</evidence>
<dbReference type="PANTHER" id="PTHR37323">
    <property type="entry name" value="GCN5-RELATED N-ACETYLTRANSFERASE"/>
    <property type="match status" value="1"/>
</dbReference>
<evidence type="ECO:0000256" key="2">
    <source>
        <dbReference type="ARBA" id="ARBA00022516"/>
    </source>
</evidence>
<dbReference type="SUPFAM" id="SSF55729">
    <property type="entry name" value="Acyl-CoA N-acyltransferases (Nat)"/>
    <property type="match status" value="1"/>
</dbReference>
<sequence>MAVAARSLELPRSAPRLTVQVARDAAEIETSLALRHRVFVEEMGAHIPNQAPDIETDAFDRHCRHLLVRDTATGRLLASTRLLDDAGAVAAGGFYSQTEFELESVLELPGRTLEIGRTCVAPDARHGTVMAVLWSGIARLVRAEDHAHLIGCVSLDARDGGARARALYAALESRHRSTGTVVRPRRPLPAADADPAGTRRPPLLRTYLGLGATVAGEPCWDPAFRVADLFTHLQVANLCPRYARHFLESPGPTAARAGRPVS</sequence>
<evidence type="ECO:0000256" key="5">
    <source>
        <dbReference type="ARBA" id="ARBA00023315"/>
    </source>
</evidence>
<keyword evidence="3" id="KW-0808">Transferase</keyword>
<comment type="catalytic activity">
    <reaction evidence="10">
        <text>a (3R)-hydroxyacyl-[ACP] + L-ornithine = a lyso-ornithine lipid + holo-[ACP] + H(+)</text>
        <dbReference type="Rhea" id="RHEA:20633"/>
        <dbReference type="Rhea" id="RHEA-COMP:9685"/>
        <dbReference type="Rhea" id="RHEA-COMP:9945"/>
        <dbReference type="ChEBI" id="CHEBI:15378"/>
        <dbReference type="ChEBI" id="CHEBI:46911"/>
        <dbReference type="ChEBI" id="CHEBI:64479"/>
        <dbReference type="ChEBI" id="CHEBI:78827"/>
        <dbReference type="ChEBI" id="CHEBI:138482"/>
        <dbReference type="EC" id="2.3.2.30"/>
    </reaction>
    <physiologicalReaction direction="left-to-right" evidence="10">
        <dbReference type="Rhea" id="RHEA:20634"/>
    </physiologicalReaction>
</comment>
<keyword evidence="2" id="KW-0444">Lipid biosynthesis</keyword>
<evidence type="ECO:0000256" key="1">
    <source>
        <dbReference type="ARBA" id="ARBA00005189"/>
    </source>
</evidence>
<dbReference type="EC" id="2.3.2.30" evidence="7"/>
<evidence type="ECO:0000313" key="12">
    <source>
        <dbReference type="Proteomes" id="UP000283993"/>
    </source>
</evidence>
<organism evidence="11 12">
    <name type="scientific">Salinisphaera orenii MK-B5</name>
    <dbReference type="NCBI Taxonomy" id="856730"/>
    <lineage>
        <taxon>Bacteria</taxon>
        <taxon>Pseudomonadati</taxon>
        <taxon>Pseudomonadota</taxon>
        <taxon>Gammaproteobacteria</taxon>
        <taxon>Salinisphaerales</taxon>
        <taxon>Salinisphaeraceae</taxon>
        <taxon>Salinisphaera</taxon>
    </lineage>
</organism>
<accession>A0A423PQ70</accession>
<protein>
    <recommendedName>
        <fullName evidence="8">L-ornithine N(alpha)-acyltransferase</fullName>
        <ecNumber evidence="7">2.3.2.30</ecNumber>
    </recommendedName>
</protein>
<keyword evidence="5" id="KW-0012">Acyltransferase</keyword>
<dbReference type="GO" id="GO:0006629">
    <property type="term" value="P:lipid metabolic process"/>
    <property type="evidence" value="ECO:0007669"/>
    <property type="project" value="UniProtKB-KW"/>
</dbReference>
<evidence type="ECO:0000256" key="6">
    <source>
        <dbReference type="ARBA" id="ARBA00038095"/>
    </source>
</evidence>
<evidence type="ECO:0000256" key="8">
    <source>
        <dbReference type="ARBA" id="ARBA00039866"/>
    </source>
</evidence>
<evidence type="ECO:0000313" key="11">
    <source>
        <dbReference type="EMBL" id="ROO27740.1"/>
    </source>
</evidence>
<gene>
    <name evidence="11" type="ORF">SAOR_07895</name>
</gene>
<dbReference type="PANTHER" id="PTHR37323:SF1">
    <property type="entry name" value="L-ORNITHINE N(ALPHA)-ACYLTRANSFERASE"/>
    <property type="match status" value="1"/>
</dbReference>
<dbReference type="InterPro" id="IPR052351">
    <property type="entry name" value="Ornithine_N-alpha-AT"/>
</dbReference>
<comment type="caution">
    <text evidence="11">The sequence shown here is derived from an EMBL/GenBank/DDBJ whole genome shotgun (WGS) entry which is preliminary data.</text>
</comment>